<dbReference type="EMBL" id="CAJPIJ010000146">
    <property type="protein sequence ID" value="CAG1989684.1"/>
    <property type="molecule type" value="Genomic_DNA"/>
</dbReference>
<dbReference type="AlphaFoldDB" id="A0A9N8RFV6"/>
<gene>
    <name evidence="1" type="ORF">MDCFG202_LOCUS307257</name>
</gene>
<accession>A0A9N8RFV6</accession>
<reference evidence="1" key="1">
    <citation type="submission" date="2021-03" db="EMBL/GenBank/DDBJ databases">
        <authorList>
            <person name="Alouane T."/>
            <person name="Langin T."/>
            <person name="Bonhomme L."/>
        </authorList>
    </citation>
    <scope>NUCLEOTIDE SEQUENCE</scope>
    <source>
        <strain evidence="1">MDC_Fg202</strain>
    </source>
</reference>
<sequence>MLAPQPDNVAFHLSAWKNQTSLEILQLHQVWRRRALRISEGGATEGYDYYLRLCDVERARWPEPCCKRTILAADLTLQDIKNMWRKRLEVQVGARLGIEERRDVMYKPKALGAGAEEGDEYEDKVS</sequence>
<comment type="caution">
    <text evidence="1">The sequence shown here is derived from an EMBL/GenBank/DDBJ whole genome shotgun (WGS) entry which is preliminary data.</text>
</comment>
<evidence type="ECO:0000313" key="1">
    <source>
        <dbReference type="EMBL" id="CAG1989684.1"/>
    </source>
</evidence>
<name>A0A9N8RFV6_GIBZA</name>
<proteinExistence type="predicted"/>
<organism evidence="1 2">
    <name type="scientific">Gibberella zeae</name>
    <name type="common">Wheat head blight fungus</name>
    <name type="synonym">Fusarium graminearum</name>
    <dbReference type="NCBI Taxonomy" id="5518"/>
    <lineage>
        <taxon>Eukaryota</taxon>
        <taxon>Fungi</taxon>
        <taxon>Dikarya</taxon>
        <taxon>Ascomycota</taxon>
        <taxon>Pezizomycotina</taxon>
        <taxon>Sordariomycetes</taxon>
        <taxon>Hypocreomycetidae</taxon>
        <taxon>Hypocreales</taxon>
        <taxon>Nectriaceae</taxon>
        <taxon>Fusarium</taxon>
    </lineage>
</organism>
<evidence type="ECO:0000313" key="2">
    <source>
        <dbReference type="Proteomes" id="UP000746612"/>
    </source>
</evidence>
<protein>
    <submittedName>
        <fullName evidence="1">Uncharacterized protein</fullName>
    </submittedName>
</protein>
<dbReference type="Proteomes" id="UP000746612">
    <property type="component" value="Unassembled WGS sequence"/>
</dbReference>